<dbReference type="EMBL" id="JBEDUW010000002">
    <property type="protein sequence ID" value="KAK9943163.1"/>
    <property type="molecule type" value="Genomic_DNA"/>
</dbReference>
<protein>
    <submittedName>
        <fullName evidence="1">Uncharacterized protein</fullName>
    </submittedName>
</protein>
<evidence type="ECO:0000313" key="1">
    <source>
        <dbReference type="EMBL" id="KAK9943163.1"/>
    </source>
</evidence>
<accession>A0AAW1Y269</accession>
<dbReference type="Proteomes" id="UP001457282">
    <property type="component" value="Unassembled WGS sequence"/>
</dbReference>
<gene>
    <name evidence="1" type="ORF">M0R45_008781</name>
</gene>
<organism evidence="1 2">
    <name type="scientific">Rubus argutus</name>
    <name type="common">Southern blackberry</name>
    <dbReference type="NCBI Taxonomy" id="59490"/>
    <lineage>
        <taxon>Eukaryota</taxon>
        <taxon>Viridiplantae</taxon>
        <taxon>Streptophyta</taxon>
        <taxon>Embryophyta</taxon>
        <taxon>Tracheophyta</taxon>
        <taxon>Spermatophyta</taxon>
        <taxon>Magnoliopsida</taxon>
        <taxon>eudicotyledons</taxon>
        <taxon>Gunneridae</taxon>
        <taxon>Pentapetalae</taxon>
        <taxon>rosids</taxon>
        <taxon>fabids</taxon>
        <taxon>Rosales</taxon>
        <taxon>Rosaceae</taxon>
        <taxon>Rosoideae</taxon>
        <taxon>Rosoideae incertae sedis</taxon>
        <taxon>Rubus</taxon>
    </lineage>
</organism>
<name>A0AAW1Y269_RUBAR</name>
<sequence length="110" mass="12067">MDRQAGVNGTTGDLVFGRRGEMAGHDEARDGEGCDGEGDFVKFGLWFLFNCRGCCELGEEVEVIMGTGRDFVVMGRGEHGLKADLEWWFGCLAVRWVEKGDGWMGLVVGD</sequence>
<reference evidence="1 2" key="1">
    <citation type="journal article" date="2023" name="G3 (Bethesda)">
        <title>A chromosome-length genome assembly and annotation of blackberry (Rubus argutus, cv. 'Hillquist').</title>
        <authorList>
            <person name="Bruna T."/>
            <person name="Aryal R."/>
            <person name="Dudchenko O."/>
            <person name="Sargent D.J."/>
            <person name="Mead D."/>
            <person name="Buti M."/>
            <person name="Cavallini A."/>
            <person name="Hytonen T."/>
            <person name="Andres J."/>
            <person name="Pham M."/>
            <person name="Weisz D."/>
            <person name="Mascagni F."/>
            <person name="Usai G."/>
            <person name="Natali L."/>
            <person name="Bassil N."/>
            <person name="Fernandez G.E."/>
            <person name="Lomsadze A."/>
            <person name="Armour M."/>
            <person name="Olukolu B."/>
            <person name="Poorten T."/>
            <person name="Britton C."/>
            <person name="Davik J."/>
            <person name="Ashrafi H."/>
            <person name="Aiden E.L."/>
            <person name="Borodovsky M."/>
            <person name="Worthington M."/>
        </authorList>
    </citation>
    <scope>NUCLEOTIDE SEQUENCE [LARGE SCALE GENOMIC DNA]</scope>
    <source>
        <strain evidence="1">PI 553951</strain>
    </source>
</reference>
<evidence type="ECO:0000313" key="2">
    <source>
        <dbReference type="Proteomes" id="UP001457282"/>
    </source>
</evidence>
<dbReference type="AlphaFoldDB" id="A0AAW1Y269"/>
<proteinExistence type="predicted"/>
<keyword evidence="2" id="KW-1185">Reference proteome</keyword>
<comment type="caution">
    <text evidence="1">The sequence shown here is derived from an EMBL/GenBank/DDBJ whole genome shotgun (WGS) entry which is preliminary data.</text>
</comment>